<accession>A0ABC8BZT3</accession>
<gene>
    <name evidence="1" type="ORF">B7C62_28005</name>
</gene>
<organism evidence="1 2">
    <name type="scientific">Kitasatospora albolonga</name>
    <dbReference type="NCBI Taxonomy" id="68173"/>
    <lineage>
        <taxon>Bacteria</taxon>
        <taxon>Bacillati</taxon>
        <taxon>Actinomycetota</taxon>
        <taxon>Actinomycetes</taxon>
        <taxon>Kitasatosporales</taxon>
        <taxon>Streptomycetaceae</taxon>
        <taxon>Kitasatospora</taxon>
    </lineage>
</organism>
<evidence type="ECO:0000313" key="1">
    <source>
        <dbReference type="EMBL" id="ARF75670.1"/>
    </source>
</evidence>
<name>A0ABC8BZT3_9ACTN</name>
<evidence type="ECO:0008006" key="3">
    <source>
        <dbReference type="Google" id="ProtNLM"/>
    </source>
</evidence>
<dbReference type="EMBL" id="CP020563">
    <property type="protein sequence ID" value="ARF75670.1"/>
    <property type="molecule type" value="Genomic_DNA"/>
</dbReference>
<dbReference type="Proteomes" id="UP000192251">
    <property type="component" value="Chromosome"/>
</dbReference>
<reference evidence="1 2" key="1">
    <citation type="submission" date="2017-04" db="EMBL/GenBank/DDBJ databases">
        <title>The complete genome sequence of Streptomyces albolongus YIM 101047, the producer of novel bafilomycins and novel odoriferous sesquiterpenoids.</title>
        <authorList>
            <person name="Yin M."/>
            <person name="Jiang Y."/>
        </authorList>
    </citation>
    <scope>NUCLEOTIDE SEQUENCE [LARGE SCALE GENOMIC DNA]</scope>
    <source>
        <strain evidence="1 2">YIM 101047</strain>
    </source>
</reference>
<sequence>MADIDIPPHLIALESTAWAEQQVGALTVATADAVQRAVREHAAEAGLSRYELEMAVKRAVRHPEG</sequence>
<dbReference type="KEGG" id="kab:B7C62_28005"/>
<dbReference type="RefSeq" id="WP_084750219.1">
    <property type="nucleotide sequence ID" value="NZ_CP020563.1"/>
</dbReference>
<evidence type="ECO:0000313" key="2">
    <source>
        <dbReference type="Proteomes" id="UP000192251"/>
    </source>
</evidence>
<protein>
    <recommendedName>
        <fullName evidence="3">CopG family transcriptional regulator</fullName>
    </recommendedName>
</protein>
<keyword evidence="2" id="KW-1185">Reference proteome</keyword>
<proteinExistence type="predicted"/>
<dbReference type="AlphaFoldDB" id="A0ABC8BZT3"/>